<feature type="region of interest" description="Disordered" evidence="1">
    <location>
        <begin position="394"/>
        <end position="465"/>
    </location>
</feature>
<feature type="region of interest" description="Disordered" evidence="1">
    <location>
        <begin position="340"/>
        <end position="368"/>
    </location>
</feature>
<protein>
    <submittedName>
        <fullName evidence="2">Uncharacterized protein</fullName>
    </submittedName>
</protein>
<evidence type="ECO:0000313" key="2">
    <source>
        <dbReference type="EMBL" id="KAG5644691.1"/>
    </source>
</evidence>
<dbReference type="OrthoDB" id="3265311at2759"/>
<feature type="region of interest" description="Disordered" evidence="1">
    <location>
        <begin position="273"/>
        <end position="317"/>
    </location>
</feature>
<comment type="caution">
    <text evidence="2">The sequence shown here is derived from an EMBL/GenBank/DDBJ whole genome shotgun (WGS) entry which is preliminary data.</text>
</comment>
<keyword evidence="3" id="KW-1185">Reference proteome</keyword>
<feature type="compositionally biased region" description="Low complexity" evidence="1">
    <location>
        <begin position="287"/>
        <end position="306"/>
    </location>
</feature>
<sequence length="714" mass="74685">MPSDVFRPRLPLDPFATLHQPPWRITDISNPGPHTILLLGAPSHQDLLPLASLATPNSLLVIATHTPPPLPASPALSTTILHLPAPLDIHDAGAVRLVALLDRAQRVVHAWRTSRPSARILQFAELYPGGEFTIPEVPELAQVAGAQQLQPHPEDDTASLASSSSDVSLASITTTSSSTRRLSSLFSPKQKSAMDSKPHFTALINFLPPGLPDKALLKHAILVTTLAAPFLAPPSLSSPYPSQSKRKRSSGIFASLTSLASLRKPRTRTRLSSLFASSSPSPPSAYPPSSYSYSPSHSTPPSVYSSRESLIPTPNNAHPHIVHVLPYSASSSASSFYSSPSSSSSPSSYARHLSPPKPSPRRHHAAPNNAKPKIAQSIEQFLLSFAYPPSALSTSSPSASAGAAASGSASGTHSPLRSSPLASSSTSPSTNRSPSTSTNTSRSRSTSRSSALPSFPNHPTLPGTHSAQAQAIPFLLPAGVLGTTPSTGRGKGKGRCVAELVLSGGMDGAASGLVGVGAGAGIGMEEGWPRAWIASAADIELIPPPIPSTTPLSTPNSSTRSRRAEETIGLGIELGLGVERDGSNGRKSKSKRSVRRNEAGLPTPPESSGSGSSSEDELEVPSPHDTPPSSYHTKTTPDATAYNLVEHAHGAPSELSHHYHHAPATSEQTLMSLSLHSEQPAPEKEKRGLGVKVRRHVSRLFSGASTDVGRAVKV</sequence>
<evidence type="ECO:0000313" key="3">
    <source>
        <dbReference type="Proteomes" id="UP000775547"/>
    </source>
</evidence>
<feature type="compositionally biased region" description="Low complexity" evidence="1">
    <location>
        <begin position="340"/>
        <end position="350"/>
    </location>
</feature>
<feature type="region of interest" description="Disordered" evidence="1">
    <location>
        <begin position="544"/>
        <end position="636"/>
    </location>
</feature>
<feature type="compositionally biased region" description="Low complexity" evidence="1">
    <location>
        <begin position="567"/>
        <end position="577"/>
    </location>
</feature>
<feature type="compositionally biased region" description="Low complexity" evidence="1">
    <location>
        <begin position="549"/>
        <end position="559"/>
    </location>
</feature>
<organism evidence="2 3">
    <name type="scientific">Asterophora parasitica</name>
    <dbReference type="NCBI Taxonomy" id="117018"/>
    <lineage>
        <taxon>Eukaryota</taxon>
        <taxon>Fungi</taxon>
        <taxon>Dikarya</taxon>
        <taxon>Basidiomycota</taxon>
        <taxon>Agaricomycotina</taxon>
        <taxon>Agaricomycetes</taxon>
        <taxon>Agaricomycetidae</taxon>
        <taxon>Agaricales</taxon>
        <taxon>Tricholomatineae</taxon>
        <taxon>Lyophyllaceae</taxon>
        <taxon>Asterophora</taxon>
    </lineage>
</organism>
<feature type="compositionally biased region" description="Low complexity" evidence="1">
    <location>
        <begin position="394"/>
        <end position="454"/>
    </location>
</feature>
<dbReference type="EMBL" id="JABCKV010000061">
    <property type="protein sequence ID" value="KAG5644691.1"/>
    <property type="molecule type" value="Genomic_DNA"/>
</dbReference>
<proteinExistence type="predicted"/>
<feature type="compositionally biased region" description="Polar residues" evidence="1">
    <location>
        <begin position="627"/>
        <end position="636"/>
    </location>
</feature>
<accession>A0A9P7G7K7</accession>
<name>A0A9P7G7K7_9AGAR</name>
<dbReference type="AlphaFoldDB" id="A0A9P7G7K7"/>
<dbReference type="Proteomes" id="UP000775547">
    <property type="component" value="Unassembled WGS sequence"/>
</dbReference>
<reference evidence="2" key="2">
    <citation type="submission" date="2021-10" db="EMBL/GenBank/DDBJ databases">
        <title>Phylogenomics reveals ancestral predisposition of the termite-cultivated fungus Termitomyces towards a domesticated lifestyle.</title>
        <authorList>
            <person name="Auxier B."/>
            <person name="Grum-Grzhimaylo A."/>
            <person name="Cardenas M.E."/>
            <person name="Lodge J.D."/>
            <person name="Laessoe T."/>
            <person name="Pedersen O."/>
            <person name="Smith M.E."/>
            <person name="Kuyper T.W."/>
            <person name="Franco-Molano E.A."/>
            <person name="Baroni T.J."/>
            <person name="Aanen D.K."/>
        </authorList>
    </citation>
    <scope>NUCLEOTIDE SEQUENCE</scope>
    <source>
        <strain evidence="2">AP01</strain>
        <tissue evidence="2">Mycelium</tissue>
    </source>
</reference>
<reference evidence="2" key="1">
    <citation type="submission" date="2020-07" db="EMBL/GenBank/DDBJ databases">
        <authorList>
            <person name="Nieuwenhuis M."/>
            <person name="Van De Peppel L.J.J."/>
        </authorList>
    </citation>
    <scope>NUCLEOTIDE SEQUENCE</scope>
    <source>
        <strain evidence="2">AP01</strain>
        <tissue evidence="2">Mycelium</tissue>
    </source>
</reference>
<gene>
    <name evidence="2" type="ORF">DXG03_007914</name>
</gene>
<evidence type="ECO:0000256" key="1">
    <source>
        <dbReference type="SAM" id="MobiDB-lite"/>
    </source>
</evidence>